<organism evidence="1 2">
    <name type="scientific">Phocaeicola massiliensis B84634 = Timone 84634 = DSM 17679 = JCM 13223</name>
    <dbReference type="NCBI Taxonomy" id="1121098"/>
    <lineage>
        <taxon>Bacteria</taxon>
        <taxon>Pseudomonadati</taxon>
        <taxon>Bacteroidota</taxon>
        <taxon>Bacteroidia</taxon>
        <taxon>Bacteroidales</taxon>
        <taxon>Bacteroidaceae</taxon>
        <taxon>Phocaeicola</taxon>
    </lineage>
</organism>
<dbReference type="STRING" id="1121098.HMPREF1534_03426"/>
<proteinExistence type="predicted"/>
<accession>U6RC62</accession>
<evidence type="ECO:0000313" key="1">
    <source>
        <dbReference type="EMBL" id="EOA52773.1"/>
    </source>
</evidence>
<evidence type="ECO:0000313" key="2">
    <source>
        <dbReference type="Proteomes" id="UP000017831"/>
    </source>
</evidence>
<gene>
    <name evidence="1" type="ORF">HMPREF1534_03426</name>
</gene>
<dbReference type="AlphaFoldDB" id="U6RC62"/>
<dbReference type="HOGENOM" id="CLU_3395095_0_0_10"/>
<dbReference type="EMBL" id="AQHY01000039">
    <property type="protein sequence ID" value="EOA52773.1"/>
    <property type="molecule type" value="Genomic_DNA"/>
</dbReference>
<keyword evidence="2" id="KW-1185">Reference proteome</keyword>
<name>U6RC62_9BACT</name>
<sequence length="31" mass="3729">MGNFNPIRLQISNNIFNFVIQLHYKPYKSMT</sequence>
<protein>
    <submittedName>
        <fullName evidence="1">Uncharacterized protein</fullName>
    </submittedName>
</protein>
<comment type="caution">
    <text evidence="1">The sequence shown here is derived from an EMBL/GenBank/DDBJ whole genome shotgun (WGS) entry which is preliminary data.</text>
</comment>
<dbReference type="Proteomes" id="UP000017831">
    <property type="component" value="Unassembled WGS sequence"/>
</dbReference>
<reference evidence="1 2" key="1">
    <citation type="submission" date="2013-04" db="EMBL/GenBank/DDBJ databases">
        <title>The Genome Sequence of Bacteroides massiliensis DSM 17679.</title>
        <authorList>
            <consortium name="The Broad Institute Genomics Platform"/>
            <person name="Earl A."/>
            <person name="Ward D."/>
            <person name="Feldgarden M."/>
            <person name="Gevers D."/>
            <person name="Martens E."/>
            <person name="Fenner L."/>
            <person name="Roux V."/>
            <person name="Mallet M.N."/>
            <person name="Raoult D."/>
            <person name="Walker B."/>
            <person name="Young S."/>
            <person name="Zeng Q."/>
            <person name="Gargeya S."/>
            <person name="Fitzgerald M."/>
            <person name="Haas B."/>
            <person name="Abouelleil A."/>
            <person name="Allen A.W."/>
            <person name="Alvarado L."/>
            <person name="Arachchi H.M."/>
            <person name="Berlin A.M."/>
            <person name="Chapman S.B."/>
            <person name="Gainer-Dewar J."/>
            <person name="Goldberg J."/>
            <person name="Griggs A."/>
            <person name="Gujja S."/>
            <person name="Hansen M."/>
            <person name="Howarth C."/>
            <person name="Imamovic A."/>
            <person name="Ireland A."/>
            <person name="Larimer J."/>
            <person name="McCowan C."/>
            <person name="Murphy C."/>
            <person name="Pearson M."/>
            <person name="Poon T.W."/>
            <person name="Priest M."/>
            <person name="Roberts A."/>
            <person name="Saif S."/>
            <person name="Shea T."/>
            <person name="Sisk P."/>
            <person name="Sykes S."/>
            <person name="Wortman J."/>
            <person name="Nusbaum C."/>
            <person name="Birren B."/>
        </authorList>
    </citation>
    <scope>NUCLEOTIDE SEQUENCE [LARGE SCALE GENOMIC DNA]</scope>
    <source>
        <strain evidence="2">B84634 / Timone 84634 / DSM 17679 / JCM 13223</strain>
    </source>
</reference>